<dbReference type="SUPFAM" id="SSF48371">
    <property type="entry name" value="ARM repeat"/>
    <property type="match status" value="1"/>
</dbReference>
<accession>A0AB34IEU0</accession>
<evidence type="ECO:0000313" key="2">
    <source>
        <dbReference type="EMBL" id="KAL1496341.1"/>
    </source>
</evidence>
<keyword evidence="3" id="KW-1185">Reference proteome</keyword>
<sequence length="1260" mass="136088">MSAPARVSLLVHAADGAAAEKLKSTLFHVDWEAAFDGWPLLSSPAIEVRRAEPKGEGTAETALSHSTLAALDSYGEAVLLATRRLQGVDESALEAALEPTNPTAQVLKTAAALDVLLEVCHPSRLGGEGDEADLSSLRGLCGAEVRRLVHERVFCRAPPPAVRHLLRAALDDDDLRTPAADGVCEEVLSWLRAVLAYADAAAESEVAHATLERWGAARRLSWWGEDGAAEEEAWGAWESGRGETLTLTLEFGKAEGGGGITPELVHRATKAVEAEVGIPQRRLALLAIETAPPAAEAPAAPLGQPREMRGWSAEAWLESLDIKPAIVDAMFMSIKKDLGEHYNAQAELAFMYKLAELGSQDVVLSVLNQSSIMEHLAKLLWDGITRLRDEFSPAKAEASEDTGPASDLSAEAHGRSCGLTAASLGFDMSLPGDEEAAPHSEFDTIYALLGRHGEEREKRKEQYVVERLHAIEAAFGESLPLEKTNEELAAEGASDLRLGDAALFYGGLQSVVGNSRYDMLIGIDEEHTMKADADVPFASATHRVQTTSRIEHAFVAHAEGGPQQLRLDAWPSSPHAPREARPISAFQQEWERVNARLASARLPALSEACFVALRLYSGPMYIKYNTLLRARTGVVPALKRVADDWCCDNLYSSTICAITLGVVLLGKITRACPVYRALGGGVLPDCFWEADGHGVRGGVVPGLMCTTSSKAEAMHFARNSSCRVLVEVQQGLASRGASIAWLSQFPKENEVIFPPLGVLELGRMRVEGSVVIVELRPTLAGTTLAREVDQHKKVQQLIAEKILAEQQASEEMRLLGSQLHHADSVAASWKLRALTSYLQRGFRESALTKGERAAAEATTAAELVQREGELARARLECAHAEERRSAEEERRKAVELRAEAQRKVMEEIAEKLRLEKEANLEDQREAALRHARTKEQADAQQKVEQNEAMRAGAQEWEKLKKLLARVGSMDAAEVIRYLGKKEFRADAMCALALIGRLDALVKRDASNAAKLQEARGLPLLGKILADQAAAGSPGLQLAVVGLLNTTLICAVPKDREEIKRTLPSDVTASVARLMRTEANNKAVQQAGVQLLAQLTSGPVMTATSKEEVAAVLAAMRTNAADMSLQTLACKFIGDASRANLAFATLALDMGAAEHINEVLKCLLLAHWSARKRGEATLVFVADAVLSIAKGNDNAPSTQKRRKRLGSSGIIETIVFAAKMHEDTPFVAASCIKALRQVITGGPELRQAALEAGAKREWVAT</sequence>
<organism evidence="2 3">
    <name type="scientific">Prymnesium parvum</name>
    <name type="common">Toxic golden alga</name>
    <dbReference type="NCBI Taxonomy" id="97485"/>
    <lineage>
        <taxon>Eukaryota</taxon>
        <taxon>Haptista</taxon>
        <taxon>Haptophyta</taxon>
        <taxon>Prymnesiophyceae</taxon>
        <taxon>Prymnesiales</taxon>
        <taxon>Prymnesiaceae</taxon>
        <taxon>Prymnesium</taxon>
    </lineage>
</organism>
<protein>
    <recommendedName>
        <fullName evidence="4">Mono(ADP-ribosyl)transferase</fullName>
    </recommendedName>
</protein>
<gene>
    <name evidence="2" type="ORF">AB1Y20_016297</name>
</gene>
<feature type="coiled-coil region" evidence="1">
    <location>
        <begin position="863"/>
        <end position="917"/>
    </location>
</feature>
<dbReference type="Gene3D" id="3.90.176.10">
    <property type="entry name" value="Toxin ADP-ribosyltransferase, Chain A, domain 1"/>
    <property type="match status" value="1"/>
</dbReference>
<dbReference type="EMBL" id="JBGBPQ010000029">
    <property type="protein sequence ID" value="KAL1496341.1"/>
    <property type="molecule type" value="Genomic_DNA"/>
</dbReference>
<comment type="caution">
    <text evidence="2">The sequence shown here is derived from an EMBL/GenBank/DDBJ whole genome shotgun (WGS) entry which is preliminary data.</text>
</comment>
<dbReference type="InterPro" id="IPR016024">
    <property type="entry name" value="ARM-type_fold"/>
</dbReference>
<evidence type="ECO:0000256" key="1">
    <source>
        <dbReference type="SAM" id="Coils"/>
    </source>
</evidence>
<dbReference type="AlphaFoldDB" id="A0AB34IEU0"/>
<evidence type="ECO:0008006" key="4">
    <source>
        <dbReference type="Google" id="ProtNLM"/>
    </source>
</evidence>
<proteinExistence type="predicted"/>
<evidence type="ECO:0000313" key="3">
    <source>
        <dbReference type="Proteomes" id="UP001515480"/>
    </source>
</evidence>
<keyword evidence="1" id="KW-0175">Coiled coil</keyword>
<dbReference type="Proteomes" id="UP001515480">
    <property type="component" value="Unassembled WGS sequence"/>
</dbReference>
<reference evidence="2 3" key="1">
    <citation type="journal article" date="2024" name="Science">
        <title>Giant polyketide synthase enzymes in the biosynthesis of giant marine polyether toxins.</title>
        <authorList>
            <person name="Fallon T.R."/>
            <person name="Shende V.V."/>
            <person name="Wierzbicki I.H."/>
            <person name="Pendleton A.L."/>
            <person name="Watervoot N.F."/>
            <person name="Auber R.P."/>
            <person name="Gonzalez D.J."/>
            <person name="Wisecaver J.H."/>
            <person name="Moore B.S."/>
        </authorList>
    </citation>
    <scope>NUCLEOTIDE SEQUENCE [LARGE SCALE GENOMIC DNA]</scope>
    <source>
        <strain evidence="2 3">12B1</strain>
    </source>
</reference>
<name>A0AB34IEU0_PRYPA</name>
<dbReference type="SUPFAM" id="SSF56399">
    <property type="entry name" value="ADP-ribosylation"/>
    <property type="match status" value="1"/>
</dbReference>